<proteinExistence type="predicted"/>
<dbReference type="PROSITE" id="PS50076">
    <property type="entry name" value="DNAJ_2"/>
    <property type="match status" value="1"/>
</dbReference>
<dbReference type="PANTHER" id="PTHR43948:SF10">
    <property type="entry name" value="MRJ, ISOFORM E"/>
    <property type="match status" value="1"/>
</dbReference>
<feature type="region of interest" description="Disordered" evidence="1">
    <location>
        <begin position="194"/>
        <end position="242"/>
    </location>
</feature>
<evidence type="ECO:0000313" key="3">
    <source>
        <dbReference type="EMBL" id="SFW58140.1"/>
    </source>
</evidence>
<feature type="compositionally biased region" description="Polar residues" evidence="1">
    <location>
        <begin position="139"/>
        <end position="149"/>
    </location>
</feature>
<dbReference type="PANTHER" id="PTHR43948">
    <property type="entry name" value="DNAJ HOMOLOG SUBFAMILY B"/>
    <property type="match status" value="1"/>
</dbReference>
<evidence type="ECO:0000256" key="1">
    <source>
        <dbReference type="SAM" id="MobiDB-lite"/>
    </source>
</evidence>
<evidence type="ECO:0000313" key="4">
    <source>
        <dbReference type="Proteomes" id="UP000182680"/>
    </source>
</evidence>
<accession>A0AA94HTP9</accession>
<feature type="compositionally biased region" description="Low complexity" evidence="1">
    <location>
        <begin position="120"/>
        <end position="134"/>
    </location>
</feature>
<dbReference type="InterPro" id="IPR001623">
    <property type="entry name" value="DnaJ_domain"/>
</dbReference>
<dbReference type="Proteomes" id="UP000182680">
    <property type="component" value="Unassembled WGS sequence"/>
</dbReference>
<sequence>MRRRSRQISLKECYEILKLEKNADLAAVKRAYRRRAFELHPDLNPGNAEASRDFQMLNEAYVALSGILKHEDGVRATSETRKAAQKPRKNADQANGSDKKSGPATDTGQTESKAPPPPGGTEATGQQQAKTAGADEGAQTEQQKPQSEQAPDPEENTADRNGTAYAEQDVLRDLLNDPFARRVFEDIYSELNRQHAEKPQQETAEAHTAESAPQSRAKPKAAQKEKKSAPLHKSNLAWGTPKWSSDMTKGVTGLVRGWLRRQIDEEQSLTLPAANLAPGCRVRLQIRQGIQAELKTVEITLPPDFTVGKPIRLRGLGKRVGPWQGDLYLTLYTE</sequence>
<comment type="caution">
    <text evidence="3">The sequence shown here is derived from an EMBL/GenBank/DDBJ whole genome shotgun (WGS) entry which is preliminary data.</text>
</comment>
<dbReference type="AlphaFoldDB" id="A0AA94HTP9"/>
<feature type="domain" description="J" evidence="2">
    <location>
        <begin position="12"/>
        <end position="95"/>
    </location>
</feature>
<gene>
    <name evidence="3" type="ORF">SAMN02910291_01941</name>
</gene>
<dbReference type="CDD" id="cd06257">
    <property type="entry name" value="DnaJ"/>
    <property type="match status" value="1"/>
</dbReference>
<dbReference type="PRINTS" id="PR00625">
    <property type="entry name" value="JDOMAIN"/>
</dbReference>
<dbReference type="SUPFAM" id="SSF46565">
    <property type="entry name" value="Chaperone J-domain"/>
    <property type="match status" value="1"/>
</dbReference>
<feature type="region of interest" description="Disordered" evidence="1">
    <location>
        <begin position="74"/>
        <end position="160"/>
    </location>
</feature>
<dbReference type="Gene3D" id="2.60.260.20">
    <property type="entry name" value="Urease metallochaperone UreE, N-terminal domain"/>
    <property type="match status" value="1"/>
</dbReference>
<evidence type="ECO:0000259" key="2">
    <source>
        <dbReference type="PROSITE" id="PS50076"/>
    </source>
</evidence>
<feature type="compositionally biased region" description="Basic and acidic residues" evidence="1">
    <location>
        <begin position="194"/>
        <end position="208"/>
    </location>
</feature>
<protein>
    <submittedName>
        <fullName evidence="3">Molecular chaperone DnaJ</fullName>
    </submittedName>
</protein>
<dbReference type="Pfam" id="PF00226">
    <property type="entry name" value="DnaJ"/>
    <property type="match status" value="1"/>
</dbReference>
<organism evidence="3 4">
    <name type="scientific">Desulfovibrio desulfuricans</name>
    <dbReference type="NCBI Taxonomy" id="876"/>
    <lineage>
        <taxon>Bacteria</taxon>
        <taxon>Pseudomonadati</taxon>
        <taxon>Thermodesulfobacteriota</taxon>
        <taxon>Desulfovibrionia</taxon>
        <taxon>Desulfovibrionales</taxon>
        <taxon>Desulfovibrionaceae</taxon>
        <taxon>Desulfovibrio</taxon>
    </lineage>
</organism>
<dbReference type="SMART" id="SM00271">
    <property type="entry name" value="DnaJ"/>
    <property type="match status" value="1"/>
</dbReference>
<reference evidence="4" key="1">
    <citation type="submission" date="2016-11" db="EMBL/GenBank/DDBJ databases">
        <authorList>
            <person name="Jaros S."/>
            <person name="Januszkiewicz K."/>
            <person name="Wedrychowicz H."/>
        </authorList>
    </citation>
    <scope>NUCLEOTIDE SEQUENCE [LARGE SCALE GENOMIC DNA]</scope>
    <source>
        <strain evidence="4">DSM 7057</strain>
    </source>
</reference>
<dbReference type="RefSeq" id="WP_072312090.1">
    <property type="nucleotide sequence ID" value="NZ_FPIW01000037.1"/>
</dbReference>
<dbReference type="Gene3D" id="1.10.287.110">
    <property type="entry name" value="DnaJ domain"/>
    <property type="match status" value="1"/>
</dbReference>
<dbReference type="InterPro" id="IPR036869">
    <property type="entry name" value="J_dom_sf"/>
</dbReference>
<dbReference type="EMBL" id="FPIW01000037">
    <property type="protein sequence ID" value="SFW58140.1"/>
    <property type="molecule type" value="Genomic_DNA"/>
</dbReference>
<name>A0AA94HTP9_DESDE</name>